<name>A0A286AA80_9SPHI</name>
<protein>
    <recommendedName>
        <fullName evidence="3">MG2 domain-containing protein</fullName>
    </recommendedName>
</protein>
<reference evidence="2" key="1">
    <citation type="submission" date="2017-09" db="EMBL/GenBank/DDBJ databases">
        <authorList>
            <person name="Varghese N."/>
            <person name="Submissions S."/>
        </authorList>
    </citation>
    <scope>NUCLEOTIDE SEQUENCE [LARGE SCALE GENOMIC DNA]</scope>
    <source>
        <strain evidence="2">CGMCC 1.12803</strain>
    </source>
</reference>
<dbReference type="Proteomes" id="UP000219281">
    <property type="component" value="Unassembled WGS sequence"/>
</dbReference>
<dbReference type="EMBL" id="OCMT01000003">
    <property type="protein sequence ID" value="SOD18814.1"/>
    <property type="molecule type" value="Genomic_DNA"/>
</dbReference>
<accession>A0A286AA80</accession>
<sequence length="801" mass="90870">MRWLFFTLIICLISVKGSGQSNIAQKIAFNHLANPTTNLFVHFDKNIYSNNETVYFTAYILKTEKFHLNAHKILAVALVRDVDSALVKSDKFLIQNGLAFGNMLIPDSVVTGNYQLLAYTDKLVNGKPELIFKQPITIKTNIELPFRANIKLVENPSISNKENQVLISVTTNDYKFLSKPVSVNYKYGTVQKTAKTDAAGQLLLTIPKQQNLVDPNISVKLKYQKDSSFLSMPLPTGKITANVKFFPEGGNLVTNIISTVAWEVTDLQKRPIALKAFLFKNNFPIDTIETNSYGIGKFKLLADENAVYTVKLANNSLADTVYKLPKVLSSGLVINIENAVVEDTLSLILRNHKSQKFFIRIHNFKQCFLDIPFDMEMKIRKLKIPLAEIPKGLNTITITDSLDRPLAERLFFAHYNNKDLIYTNTDKNTYHQREQVSLTLDSKELPETAIVSIAVVQENRLTLRNSNDIESYTYIRNQLENMPSNGKTSIYKDRDYLEQILSVKGWRRYTWQQTQDIKPSDTLKNIDSLQITGIVKKNKKPLTAAINLATFGDSNIRVIETSMEGKFDFSTPDLITEYGKKMHLFVNATNKESYNIEINDAFEKASKDLSKTEASLIPTVPLNLTNNSDLVLKNNEKAIQLKEVTIKKTVDRPRFHYAKGGFGANSCGDYVCMYDILNCTNHANDPGNSQPIAGVTYKGSNGPYQECKTYTEEDKSFVAFSGIRYHKEFYLHDYKDPLEPAFFSTIYWNHGTILQPKKETALTFYTSDITGMFKVIIQGITKDDVIYTEQKFEVKQKGQIN</sequence>
<organism evidence="1 2">
    <name type="scientific">Pedobacter xixiisoli</name>
    <dbReference type="NCBI Taxonomy" id="1476464"/>
    <lineage>
        <taxon>Bacteria</taxon>
        <taxon>Pseudomonadati</taxon>
        <taxon>Bacteroidota</taxon>
        <taxon>Sphingobacteriia</taxon>
        <taxon>Sphingobacteriales</taxon>
        <taxon>Sphingobacteriaceae</taxon>
        <taxon>Pedobacter</taxon>
    </lineage>
</organism>
<evidence type="ECO:0000313" key="2">
    <source>
        <dbReference type="Proteomes" id="UP000219281"/>
    </source>
</evidence>
<dbReference type="AlphaFoldDB" id="A0A286AA80"/>
<proteinExistence type="predicted"/>
<gene>
    <name evidence="1" type="ORF">SAMN06297358_3199</name>
</gene>
<dbReference type="Gene3D" id="2.60.40.1930">
    <property type="match status" value="1"/>
</dbReference>
<dbReference type="OrthoDB" id="609485at2"/>
<keyword evidence="2" id="KW-1185">Reference proteome</keyword>
<evidence type="ECO:0000313" key="1">
    <source>
        <dbReference type="EMBL" id="SOD18814.1"/>
    </source>
</evidence>
<evidence type="ECO:0008006" key="3">
    <source>
        <dbReference type="Google" id="ProtNLM"/>
    </source>
</evidence>
<dbReference type="RefSeq" id="WP_097133001.1">
    <property type="nucleotide sequence ID" value="NZ_OCMT01000003.1"/>
</dbReference>